<reference evidence="2 3" key="1">
    <citation type="submission" date="2014-04" db="EMBL/GenBank/DDBJ databases">
        <title>The Genome Sequence of Mycobacterium tuberculosis TKK-01-0051.</title>
        <authorList>
            <consortium name="The Broad Institute Genomics Platform"/>
            <consortium name="The Broad Institute Genome Sequencing Center for Infectious Disease"/>
            <person name="Earl A.M."/>
            <person name="Cohen K."/>
            <person name="Pym A."/>
            <person name="Bishai W."/>
            <person name="Maharaj K."/>
            <person name="Desjardins C."/>
            <person name="Abeel T."/>
            <person name="Young S."/>
            <person name="Zeng Q."/>
            <person name="Gargeya S."/>
            <person name="Abouelleil A."/>
            <person name="Alvarado L."/>
            <person name="Chapman S.B."/>
            <person name="Gainer-Dewar J."/>
            <person name="Goldberg J."/>
            <person name="Griggs A."/>
            <person name="Gujja S."/>
            <person name="Hansen M."/>
            <person name="Howarth C."/>
            <person name="Imamovic A."/>
            <person name="Larimer J."/>
            <person name="Murphy C."/>
            <person name="Naylor J."/>
            <person name="Pearson M."/>
            <person name="Poon T.W."/>
            <person name="Priest M."/>
            <person name="Roberts A."/>
            <person name="Saif S."/>
            <person name="Shea T."/>
            <person name="Sykes S."/>
            <person name="Wortman J."/>
            <person name="Nusbaum C."/>
            <person name="Birren B."/>
        </authorList>
    </citation>
    <scope>NUCLEOTIDE SEQUENCE [LARGE SCALE GENOMIC DNA]</scope>
    <source>
        <strain evidence="2 3">TKK-01-0051</strain>
    </source>
</reference>
<dbReference type="EMBL" id="JLXW01000008">
    <property type="protein sequence ID" value="KBZ62172.1"/>
    <property type="molecule type" value="Genomic_DNA"/>
</dbReference>
<feature type="compositionally biased region" description="Basic and acidic residues" evidence="1">
    <location>
        <begin position="191"/>
        <end position="224"/>
    </location>
</feature>
<evidence type="ECO:0000313" key="3">
    <source>
        <dbReference type="Proteomes" id="UP000025947"/>
    </source>
</evidence>
<feature type="region of interest" description="Disordered" evidence="1">
    <location>
        <begin position="108"/>
        <end position="224"/>
    </location>
</feature>
<proteinExistence type="predicted"/>
<feature type="compositionally biased region" description="Low complexity" evidence="1">
    <location>
        <begin position="135"/>
        <end position="144"/>
    </location>
</feature>
<keyword evidence="3" id="KW-1185">Reference proteome</keyword>
<sequence length="224" mass="24787">MKISEVPLAVLRFHYQLARFPLQLIEDRVVNRIPTEAPARLLYERSLGMLDSTVGNVLGDATLTERGAALVERSDTLGRAAQLDAQAAVRKAQADAKLRSVRDEAIQEREEAQKATQQEVKKARIGAEQRKRAAARTAQQQSAAAKRRADETASQRKRTVDSAKRQVQDRTHAAEKAVAKASAATVDEAEDKLGEAAEQRAEADRVAQLAEAEKRQRREERAND</sequence>
<dbReference type="AlphaFoldDB" id="A0A051TYV0"/>
<evidence type="ECO:0008006" key="4">
    <source>
        <dbReference type="Google" id="ProtNLM"/>
    </source>
</evidence>
<evidence type="ECO:0000256" key="1">
    <source>
        <dbReference type="SAM" id="MobiDB-lite"/>
    </source>
</evidence>
<dbReference type="Proteomes" id="UP000025947">
    <property type="component" value="Unassembled WGS sequence"/>
</dbReference>
<organism evidence="2 3">
    <name type="scientific">Mycobacterium [tuberculosis] TKK-01-0051</name>
    <dbReference type="NCBI Taxonomy" id="1324261"/>
    <lineage>
        <taxon>Bacteria</taxon>
        <taxon>Bacillati</taxon>
        <taxon>Actinomycetota</taxon>
        <taxon>Actinomycetes</taxon>
        <taxon>Mycobacteriales</taxon>
        <taxon>Mycobacteriaceae</taxon>
        <taxon>Mycobacterium</taxon>
        <taxon>Mycobacterium avium complex (MAC)</taxon>
    </lineage>
</organism>
<protein>
    <recommendedName>
        <fullName evidence="4">IF2 family translation initiation factor</fullName>
    </recommendedName>
</protein>
<dbReference type="PATRIC" id="fig|1324261.3.peg.3118"/>
<dbReference type="RefSeq" id="WP_044485712.1">
    <property type="nucleotide sequence ID" value="NZ_KK328284.1"/>
</dbReference>
<name>A0A051TYV0_9MYCO</name>
<dbReference type="HOGENOM" id="CLU_109687_0_0_11"/>
<evidence type="ECO:0000313" key="2">
    <source>
        <dbReference type="EMBL" id="KBZ62172.1"/>
    </source>
</evidence>
<feature type="compositionally biased region" description="Basic and acidic residues" evidence="1">
    <location>
        <begin position="147"/>
        <end position="178"/>
    </location>
</feature>
<comment type="caution">
    <text evidence="2">The sequence shown here is derived from an EMBL/GenBank/DDBJ whole genome shotgun (WGS) entry which is preliminary data.</text>
</comment>
<accession>A0A051TYV0</accession>
<feature type="compositionally biased region" description="Basic and acidic residues" evidence="1">
    <location>
        <begin position="108"/>
        <end position="131"/>
    </location>
</feature>
<gene>
    <name evidence="2" type="ORF">K875_03093</name>
</gene>